<sequence length="369" mass="39769">MLSAAAVSQVRRAVRTALRAETGEPPLWRWSGQVPAQDFVAAVLRHRVAGLVAGAEALEVPPEVHEQLASAARLDRMDAMAHLRAVAEVAGVLDGIDHLVVKGAPLAVQTTGDPTARGAADVDVLVDTADLPVALGRLAARDLGVRREHAVDRDSWMWRYQRWAAHEVTLDGPLGSVDLHWRLDPTHDGLPGFAELWSRRTKVDVGPVTVATLGVADAFAHALRHAAQDDWGSLRSLVDVHRLARDPAAWRGPKGLARLDRTSLTVVDATVGLPDGTPAFRRTSSGLARAVSAQRRPVRFTRFPGDAAMRAAGYTLAASRSPRDVALTVARIALPPLRVTHLTDRGPVSAIARALLARSRRSPGWDEHR</sequence>
<accession>A0A853C888</accession>
<protein>
    <recommendedName>
        <fullName evidence="3">Nucleotidyltransferase family protein</fullName>
    </recommendedName>
</protein>
<keyword evidence="2" id="KW-1185">Reference proteome</keyword>
<dbReference type="Pfam" id="PF14907">
    <property type="entry name" value="NTP_transf_5"/>
    <property type="match status" value="1"/>
</dbReference>
<evidence type="ECO:0000313" key="1">
    <source>
        <dbReference type="EMBL" id="NYJ02862.1"/>
    </source>
</evidence>
<evidence type="ECO:0008006" key="3">
    <source>
        <dbReference type="Google" id="ProtNLM"/>
    </source>
</evidence>
<dbReference type="Proteomes" id="UP000530424">
    <property type="component" value="Unassembled WGS sequence"/>
</dbReference>
<gene>
    <name evidence="1" type="ORF">HNR19_003560</name>
</gene>
<dbReference type="AlphaFoldDB" id="A0A853C888"/>
<proteinExistence type="predicted"/>
<name>A0A853C888_9ACTN</name>
<dbReference type="RefSeq" id="WP_179669172.1">
    <property type="nucleotide sequence ID" value="NZ_JACCFP010000001.1"/>
</dbReference>
<organism evidence="1 2">
    <name type="scientific">Nocardioides thalensis</name>
    <dbReference type="NCBI Taxonomy" id="1914755"/>
    <lineage>
        <taxon>Bacteria</taxon>
        <taxon>Bacillati</taxon>
        <taxon>Actinomycetota</taxon>
        <taxon>Actinomycetes</taxon>
        <taxon>Propionibacteriales</taxon>
        <taxon>Nocardioidaceae</taxon>
        <taxon>Nocardioides</taxon>
    </lineage>
</organism>
<evidence type="ECO:0000313" key="2">
    <source>
        <dbReference type="Proteomes" id="UP000530424"/>
    </source>
</evidence>
<reference evidence="1 2" key="1">
    <citation type="submission" date="2020-07" db="EMBL/GenBank/DDBJ databases">
        <title>Sequencing the genomes of 1000 actinobacteria strains.</title>
        <authorList>
            <person name="Klenk H.-P."/>
        </authorList>
    </citation>
    <scope>NUCLEOTIDE SEQUENCE [LARGE SCALE GENOMIC DNA]</scope>
    <source>
        <strain evidence="1 2">DSM 103833</strain>
    </source>
</reference>
<dbReference type="EMBL" id="JACCFP010000001">
    <property type="protein sequence ID" value="NYJ02862.1"/>
    <property type="molecule type" value="Genomic_DNA"/>
</dbReference>
<dbReference type="InterPro" id="IPR039498">
    <property type="entry name" value="NTP_transf_5"/>
</dbReference>
<comment type="caution">
    <text evidence="1">The sequence shown here is derived from an EMBL/GenBank/DDBJ whole genome shotgun (WGS) entry which is preliminary data.</text>
</comment>